<dbReference type="AlphaFoldDB" id="L0NHJ1"/>
<feature type="region of interest" description="Disordered" evidence="1">
    <location>
        <begin position="120"/>
        <end position="149"/>
    </location>
</feature>
<dbReference type="KEGG" id="rht:NT26_2826"/>
<dbReference type="STRING" id="1125847.NT26_2826"/>
<protein>
    <submittedName>
        <fullName evidence="2">Uncharacterized protein</fullName>
    </submittedName>
</protein>
<proteinExistence type="predicted"/>
<dbReference type="EMBL" id="FO082820">
    <property type="protein sequence ID" value="CCF20550.1"/>
    <property type="molecule type" value="Genomic_DNA"/>
</dbReference>
<feature type="compositionally biased region" description="Low complexity" evidence="1">
    <location>
        <begin position="129"/>
        <end position="142"/>
    </location>
</feature>
<dbReference type="Proteomes" id="UP000010792">
    <property type="component" value="Chromosome"/>
</dbReference>
<sequence length="149" mass="16352">MPLETPASRVISFMLAASKPSVMNTRFAPSIICPRLAGSAPAAKRPCWWGIEQRSSVFSSVISVLLNFPNQLVRFDLDMRSDTIYVKHTEPIGSINQRNSGNSHDRILLCKCTSCRSDRRRSRTRQGGRRATGAAGSRAGTRSGKEEAA</sequence>
<accession>L0NHJ1</accession>
<keyword evidence="3" id="KW-1185">Reference proteome</keyword>
<gene>
    <name evidence="2" type="ORF">NT26_2826</name>
</gene>
<organism evidence="2 3">
    <name type="scientific">Pseudorhizobium banfieldiae</name>
    <dbReference type="NCBI Taxonomy" id="1125847"/>
    <lineage>
        <taxon>Bacteria</taxon>
        <taxon>Pseudomonadati</taxon>
        <taxon>Pseudomonadota</taxon>
        <taxon>Alphaproteobacteria</taxon>
        <taxon>Hyphomicrobiales</taxon>
        <taxon>Rhizobiaceae</taxon>
        <taxon>Rhizobium/Agrobacterium group</taxon>
        <taxon>Pseudorhizobium</taxon>
    </lineage>
</organism>
<reference evidence="2 3" key="1">
    <citation type="journal article" date="2013" name="Genome Biol. Evol.">
        <title>Life in an arsenic-containing gold mine: genome and physiology of the autotrophic arsenite-oxidizing bacterium rhizobium sp. NT-26.</title>
        <authorList>
            <person name="Andres J."/>
            <person name="Arsene-Ploetze F."/>
            <person name="Barbe V."/>
            <person name="Brochier-Armanet C."/>
            <person name="Cleiss-Arnold J."/>
            <person name="Coppee J.Y."/>
            <person name="Dillies M.A."/>
            <person name="Geist"/>
            <person name="L"/>
            <person name="Joublin A."/>
            <person name="Koechler S."/>
            <person name="Lassalle F."/>
            <person name="Marchal M."/>
            <person name="Medigue C."/>
            <person name="Muller D."/>
            <person name="Nesme X."/>
            <person name="Plewniak F."/>
            <person name="Proux C."/>
            <person name="Ramirez-Bahena M.H."/>
            <person name="Schenowitz C."/>
            <person name="Sismeiro O."/>
            <person name="Vallenet D."/>
            <person name="Santini J.M."/>
            <person name="Bertin P.N."/>
        </authorList>
    </citation>
    <scope>NUCLEOTIDE SEQUENCE [LARGE SCALE GENOMIC DNA]</scope>
    <source>
        <strain evidence="2 3">NT-26</strain>
    </source>
</reference>
<evidence type="ECO:0000313" key="3">
    <source>
        <dbReference type="Proteomes" id="UP000010792"/>
    </source>
</evidence>
<evidence type="ECO:0000256" key="1">
    <source>
        <dbReference type="SAM" id="MobiDB-lite"/>
    </source>
</evidence>
<evidence type="ECO:0000313" key="2">
    <source>
        <dbReference type="EMBL" id="CCF20550.1"/>
    </source>
</evidence>
<name>L0NHJ1_9HYPH</name>